<comment type="caution">
    <text evidence="1">The sequence shown here is derived from an EMBL/GenBank/DDBJ whole genome shotgun (WGS) entry which is preliminary data.</text>
</comment>
<name>A0ABT9YDK1_9BACI</name>
<keyword evidence="2" id="KW-1185">Reference proteome</keyword>
<proteinExistence type="predicted"/>
<dbReference type="SUPFAM" id="SSF51338">
    <property type="entry name" value="Composite domain of metallo-dependent hydrolases"/>
    <property type="match status" value="1"/>
</dbReference>
<dbReference type="InterPro" id="IPR011059">
    <property type="entry name" value="Metal-dep_hydrolase_composite"/>
</dbReference>
<evidence type="ECO:0008006" key="3">
    <source>
        <dbReference type="Google" id="ProtNLM"/>
    </source>
</evidence>
<accession>A0ABT9YDK1</accession>
<organism evidence="1 2">
    <name type="scientific">Alkalicoccobacillus murimartini</name>
    <dbReference type="NCBI Taxonomy" id="171685"/>
    <lineage>
        <taxon>Bacteria</taxon>
        <taxon>Bacillati</taxon>
        <taxon>Bacillota</taxon>
        <taxon>Bacilli</taxon>
        <taxon>Bacillales</taxon>
        <taxon>Bacillaceae</taxon>
        <taxon>Alkalicoccobacillus</taxon>
    </lineage>
</organism>
<dbReference type="EMBL" id="JAUSUA010000001">
    <property type="protein sequence ID" value="MDQ0205930.1"/>
    <property type="molecule type" value="Genomic_DNA"/>
</dbReference>
<evidence type="ECO:0000313" key="1">
    <source>
        <dbReference type="EMBL" id="MDQ0205930.1"/>
    </source>
</evidence>
<dbReference type="RefSeq" id="WP_306979965.1">
    <property type="nucleotide sequence ID" value="NZ_JAUSUA010000001.1"/>
</dbReference>
<protein>
    <recommendedName>
        <fullName evidence="3">Amidohydrolase-related domain-containing protein</fullName>
    </recommendedName>
</protein>
<sequence length="318" mass="36566">MYLLTDALRIKNQQVCRQSILISEGKVTYIRDRMPYWRKWRVNVSNLVLAPGKIGTDHRILQETNLRKRQLIEEEWLKQGVTTLSVFIEVKSERSLPVVYEAACSMMKQSSLDYILGITIPIRLLNPSLLRTCKRLHIPLIQVVIETDEQLDRLPWSRFADACVTYPVVLIPTLPTNTNYKDGLVLTWKNRCSSFGLSTASLPRIWTKELLQKSGIYPLKGELLVGSDADYLLYHQHTHHYMSRQARMVAANADLDYDRDEPAVVIQRGHILKVNDECMLNERGEQILVKKPKRLCSLDYASSCPDQRLGLLNTFIGV</sequence>
<dbReference type="Proteomes" id="UP001225034">
    <property type="component" value="Unassembled WGS sequence"/>
</dbReference>
<evidence type="ECO:0000313" key="2">
    <source>
        <dbReference type="Proteomes" id="UP001225034"/>
    </source>
</evidence>
<reference evidence="1 2" key="1">
    <citation type="submission" date="2023-07" db="EMBL/GenBank/DDBJ databases">
        <title>Genomic Encyclopedia of Type Strains, Phase IV (KMG-IV): sequencing the most valuable type-strain genomes for metagenomic binning, comparative biology and taxonomic classification.</title>
        <authorList>
            <person name="Goeker M."/>
        </authorList>
    </citation>
    <scope>NUCLEOTIDE SEQUENCE [LARGE SCALE GENOMIC DNA]</scope>
    <source>
        <strain evidence="1 2">DSM 19154</strain>
    </source>
</reference>
<gene>
    <name evidence="1" type="ORF">J2S05_000704</name>
</gene>